<dbReference type="InterPro" id="IPR037588">
    <property type="entry name" value="MLST8"/>
</dbReference>
<dbReference type="STRING" id="158441.A0A226E0E6"/>
<dbReference type="Proteomes" id="UP000198287">
    <property type="component" value="Unassembled WGS sequence"/>
</dbReference>
<dbReference type="EMBL" id="LNIX01000008">
    <property type="protein sequence ID" value="OXA51202.1"/>
    <property type="molecule type" value="Genomic_DNA"/>
</dbReference>
<dbReference type="InterPro" id="IPR036322">
    <property type="entry name" value="WD40_repeat_dom_sf"/>
</dbReference>
<keyword evidence="5" id="KW-0963">Cytoplasm</keyword>
<dbReference type="SUPFAM" id="SSF50978">
    <property type="entry name" value="WD40 repeat-like"/>
    <property type="match status" value="1"/>
</dbReference>
<evidence type="ECO:0000256" key="1">
    <source>
        <dbReference type="ARBA" id="ARBA00009890"/>
    </source>
</evidence>
<dbReference type="GO" id="GO:0031929">
    <property type="term" value="P:TOR signaling"/>
    <property type="evidence" value="ECO:0007669"/>
    <property type="project" value="UniProtKB-UniRule"/>
</dbReference>
<evidence type="ECO:0000256" key="6">
    <source>
        <dbReference type="SAM" id="MobiDB-lite"/>
    </source>
</evidence>
<dbReference type="PROSITE" id="PS50082">
    <property type="entry name" value="WD_REPEATS_2"/>
    <property type="match status" value="3"/>
</dbReference>
<feature type="repeat" description="WD" evidence="4">
    <location>
        <begin position="117"/>
        <end position="158"/>
    </location>
</feature>
<comment type="similarity">
    <text evidence="1 5">Belongs to the WD repeat LST8 family.</text>
</comment>
<evidence type="ECO:0000256" key="4">
    <source>
        <dbReference type="PROSITE-ProRule" id="PRU00221"/>
    </source>
</evidence>
<gene>
    <name evidence="7" type="ORF">Fcan01_14249</name>
</gene>
<accession>A0A226E0E6</accession>
<sequence>MVISPDKGDGFPPPATAGTVLPPSSPTTRSPNNNLADSPGGLAATGSDTVLATAGYDHTIKLWQVGTALCFKTFQHPDSQVNDLAISPDRKSVAAAGFQHVRIYDVQGSGQSPAVNFEGLTKNVTCIGFNRDGQWMFSGGEDDNARIWDLRTNATQKVFQTHSSPITCATLHPNNTELIIADQSGTIHLWNLKNDKTEQLIPDQSGTVPIQDVAIDPSGKFLAAVNNKGDCYIWTLDGGNGEEIRLSPFHRLKAHSRYALTCCFSPDSSLVADLHCSGQRWVWSAAFTGDSQYIITASSDNLARLWSLETARTEREYNGHQKPVTCVAYRDPSILY</sequence>
<dbReference type="GO" id="GO:0032956">
    <property type="term" value="P:regulation of actin cytoskeleton organization"/>
    <property type="evidence" value="ECO:0007669"/>
    <property type="project" value="TreeGrafter"/>
</dbReference>
<dbReference type="PROSITE" id="PS00678">
    <property type="entry name" value="WD_REPEATS_1"/>
    <property type="match status" value="1"/>
</dbReference>
<dbReference type="PANTHER" id="PTHR19842:SF0">
    <property type="entry name" value="TARGET OF RAPAMYCIN COMPLEX SUBUNIT LST8"/>
    <property type="match status" value="1"/>
</dbReference>
<protein>
    <recommendedName>
        <fullName evidence="5">Target of rapamycin complex subunit lst8</fullName>
        <shortName evidence="5">TORC subunit lst8</shortName>
    </recommendedName>
</protein>
<dbReference type="CDD" id="cd00200">
    <property type="entry name" value="WD40"/>
    <property type="match status" value="1"/>
</dbReference>
<dbReference type="OMA" id="VQRNYKH"/>
<feature type="repeat" description="WD" evidence="4">
    <location>
        <begin position="159"/>
        <end position="200"/>
    </location>
</feature>
<reference evidence="7 8" key="1">
    <citation type="submission" date="2015-12" db="EMBL/GenBank/DDBJ databases">
        <title>The genome of Folsomia candida.</title>
        <authorList>
            <person name="Faddeeva A."/>
            <person name="Derks M.F."/>
            <person name="Anvar Y."/>
            <person name="Smit S."/>
            <person name="Van Straalen N."/>
            <person name="Roelofs D."/>
        </authorList>
    </citation>
    <scope>NUCLEOTIDE SEQUENCE [LARGE SCALE GENOMIC DNA]</scope>
    <source>
        <strain evidence="7 8">VU population</strain>
        <tissue evidence="7">Whole body</tissue>
    </source>
</reference>
<dbReference type="Gene3D" id="2.130.10.10">
    <property type="entry name" value="YVTN repeat-like/Quinoprotein amine dehydrogenase"/>
    <property type="match status" value="1"/>
</dbReference>
<dbReference type="GO" id="GO:0005737">
    <property type="term" value="C:cytoplasm"/>
    <property type="evidence" value="ECO:0007669"/>
    <property type="project" value="UniProtKB-SubCell"/>
</dbReference>
<feature type="repeat" description="WD" evidence="4">
    <location>
        <begin position="282"/>
        <end position="316"/>
    </location>
</feature>
<comment type="caution">
    <text evidence="7">The sequence shown here is derived from an EMBL/GenBank/DDBJ whole genome shotgun (WGS) entry which is preliminary data.</text>
</comment>
<keyword evidence="2 4" id="KW-0853">WD repeat</keyword>
<dbReference type="GO" id="GO:0031932">
    <property type="term" value="C:TORC2 complex"/>
    <property type="evidence" value="ECO:0007669"/>
    <property type="project" value="UniProtKB-UniRule"/>
</dbReference>
<comment type="subcellular location">
    <subcellularLocation>
        <location evidence="5">Cytoplasm</location>
    </subcellularLocation>
</comment>
<keyword evidence="3 5" id="KW-0677">Repeat</keyword>
<comment type="subunit">
    <text evidence="5">Part of TORC1 complex. Part of the TORC2 complex.</text>
</comment>
<evidence type="ECO:0000256" key="5">
    <source>
        <dbReference type="RuleBase" id="RU369068"/>
    </source>
</evidence>
<dbReference type="InterPro" id="IPR020472">
    <property type="entry name" value="WD40_PAC1"/>
</dbReference>
<evidence type="ECO:0000256" key="2">
    <source>
        <dbReference type="ARBA" id="ARBA00022574"/>
    </source>
</evidence>
<feature type="region of interest" description="Disordered" evidence="6">
    <location>
        <begin position="1"/>
        <end position="40"/>
    </location>
</feature>
<dbReference type="InterPro" id="IPR019775">
    <property type="entry name" value="WD40_repeat_CS"/>
</dbReference>
<dbReference type="AlphaFoldDB" id="A0A226E0E6"/>
<dbReference type="InterPro" id="IPR015943">
    <property type="entry name" value="WD40/YVTN_repeat-like_dom_sf"/>
</dbReference>
<name>A0A226E0E6_FOLCA</name>
<dbReference type="PANTHER" id="PTHR19842">
    <property type="entry name" value="G BETA-LIKE PROTEIN GBL"/>
    <property type="match status" value="1"/>
</dbReference>
<dbReference type="InterPro" id="IPR001680">
    <property type="entry name" value="WD40_rpt"/>
</dbReference>
<evidence type="ECO:0000313" key="8">
    <source>
        <dbReference type="Proteomes" id="UP000198287"/>
    </source>
</evidence>
<evidence type="ECO:0000313" key="7">
    <source>
        <dbReference type="EMBL" id="OXA51202.1"/>
    </source>
</evidence>
<dbReference type="Pfam" id="PF00400">
    <property type="entry name" value="WD40"/>
    <property type="match status" value="5"/>
</dbReference>
<evidence type="ECO:0000256" key="3">
    <source>
        <dbReference type="ARBA" id="ARBA00022737"/>
    </source>
</evidence>
<comment type="function">
    <text evidence="5">Subunit of TORC1 and TORC2, which regulate cell growth and survival in response to nutrient and hormonal signals.</text>
</comment>
<dbReference type="OrthoDB" id="400at2759"/>
<organism evidence="7 8">
    <name type="scientific">Folsomia candida</name>
    <name type="common">Springtail</name>
    <dbReference type="NCBI Taxonomy" id="158441"/>
    <lineage>
        <taxon>Eukaryota</taxon>
        <taxon>Metazoa</taxon>
        <taxon>Ecdysozoa</taxon>
        <taxon>Arthropoda</taxon>
        <taxon>Hexapoda</taxon>
        <taxon>Collembola</taxon>
        <taxon>Entomobryomorpha</taxon>
        <taxon>Isotomoidea</taxon>
        <taxon>Isotomidae</taxon>
        <taxon>Proisotominae</taxon>
        <taxon>Folsomia</taxon>
    </lineage>
</organism>
<dbReference type="GO" id="GO:0031931">
    <property type="term" value="C:TORC1 complex"/>
    <property type="evidence" value="ECO:0007669"/>
    <property type="project" value="UniProtKB-UniRule"/>
</dbReference>
<dbReference type="SMART" id="SM00320">
    <property type="entry name" value="WD40"/>
    <property type="match status" value="6"/>
</dbReference>
<dbReference type="PROSITE" id="PS50294">
    <property type="entry name" value="WD_REPEATS_REGION"/>
    <property type="match status" value="2"/>
</dbReference>
<proteinExistence type="inferred from homology"/>
<keyword evidence="8" id="KW-1185">Reference proteome</keyword>
<dbReference type="PRINTS" id="PR00320">
    <property type="entry name" value="GPROTEINBRPT"/>
</dbReference>